<dbReference type="PROSITE" id="PS50910">
    <property type="entry name" value="HEPN"/>
    <property type="match status" value="1"/>
</dbReference>
<name>A0A832WA62_9EURY</name>
<proteinExistence type="predicted"/>
<organism evidence="2 3">
    <name type="scientific">Methanopyrus kandleri</name>
    <dbReference type="NCBI Taxonomy" id="2320"/>
    <lineage>
        <taxon>Archaea</taxon>
        <taxon>Methanobacteriati</taxon>
        <taxon>Methanobacteriota</taxon>
        <taxon>Methanomada group</taxon>
        <taxon>Methanopyri</taxon>
        <taxon>Methanopyrales</taxon>
        <taxon>Methanopyraceae</taxon>
        <taxon>Methanopyrus</taxon>
    </lineage>
</organism>
<evidence type="ECO:0000313" key="2">
    <source>
        <dbReference type="EMBL" id="HII69768.1"/>
    </source>
</evidence>
<dbReference type="SMART" id="SM00748">
    <property type="entry name" value="HEPN"/>
    <property type="match status" value="1"/>
</dbReference>
<dbReference type="SUPFAM" id="SSF81593">
    <property type="entry name" value="Nucleotidyltransferase substrate binding subunit/domain"/>
    <property type="match status" value="1"/>
</dbReference>
<protein>
    <submittedName>
        <fullName evidence="2">HEPN domain-containing protein</fullName>
    </submittedName>
</protein>
<evidence type="ECO:0000313" key="3">
    <source>
        <dbReference type="Proteomes" id="UP000619545"/>
    </source>
</evidence>
<comment type="caution">
    <text evidence="2">The sequence shown here is derived from an EMBL/GenBank/DDBJ whole genome shotgun (WGS) entry which is preliminary data.</text>
</comment>
<reference evidence="2" key="1">
    <citation type="journal article" date="2020" name="bioRxiv">
        <title>A rank-normalized archaeal taxonomy based on genome phylogeny resolves widespread incomplete and uneven classifications.</title>
        <authorList>
            <person name="Rinke C."/>
            <person name="Chuvochina M."/>
            <person name="Mussig A.J."/>
            <person name="Chaumeil P.-A."/>
            <person name="Waite D.W."/>
            <person name="Whitman W.B."/>
            <person name="Parks D.H."/>
            <person name="Hugenholtz P."/>
        </authorList>
    </citation>
    <scope>NUCLEOTIDE SEQUENCE</scope>
    <source>
        <strain evidence="2">UBA8853</strain>
    </source>
</reference>
<gene>
    <name evidence="2" type="ORF">HA336_00870</name>
</gene>
<dbReference type="InterPro" id="IPR007842">
    <property type="entry name" value="HEPN_dom"/>
</dbReference>
<dbReference type="GeneID" id="1477233"/>
<dbReference type="Proteomes" id="UP000619545">
    <property type="component" value="Unassembled WGS sequence"/>
</dbReference>
<feature type="domain" description="HEPN" evidence="1">
    <location>
        <begin position="39"/>
        <end position="153"/>
    </location>
</feature>
<accession>A0A832WA62</accession>
<sequence>MEVPEHLDRCRSIVGRLRDALPVGLPVPGGMDVDTEELVRMAEWKLSEAERALEEGPESPAVAEAHQAVELLVKAALRELDVEPPRTHDIRRLLGVLTTELLDLGEGDLAVEVRRIAREHRDTLASLLEGYFSLFEPPFEGDAEEVVRAAGKVFEDLRRILEKVR</sequence>
<evidence type="ECO:0000259" key="1">
    <source>
        <dbReference type="PROSITE" id="PS50910"/>
    </source>
</evidence>
<dbReference type="AlphaFoldDB" id="A0A832WA62"/>
<dbReference type="RefSeq" id="WP_148679713.1">
    <property type="nucleotide sequence ID" value="NZ_DUJS01000001.1"/>
</dbReference>
<dbReference type="EMBL" id="DUJS01000001">
    <property type="protein sequence ID" value="HII69768.1"/>
    <property type="molecule type" value="Genomic_DNA"/>
</dbReference>
<dbReference type="Pfam" id="PF05168">
    <property type="entry name" value="HEPN"/>
    <property type="match status" value="1"/>
</dbReference>
<dbReference type="Gene3D" id="1.20.120.330">
    <property type="entry name" value="Nucleotidyltransferases domain 2"/>
    <property type="match status" value="1"/>
</dbReference>